<keyword evidence="15" id="KW-1185">Reference proteome</keyword>
<evidence type="ECO:0000256" key="4">
    <source>
        <dbReference type="ARBA" id="ARBA00022679"/>
    </source>
</evidence>
<sequence length="420" mass="47533">MLYTTTDKDRLFDLRSIDGFVVNRSLIVASLLSMICIVLNIFDEYRYGVSSKILVSLAVIAMFNALRVLPKTDKRKYFQRGIDGSPTRKILYVSAIYFVTKSIPYATHLLSDSFVELAITHILIVFVWLGNPQPYSRTVAKLCCAVSFISLLVLNPTHTLYHLNILAKLMFLALSTSLILQTSSPNGVMFNFNTVVDAVCTFITLFMSTSSMTWLTVVLNIAVMTYLNEPVKLKFLCAMGVGDIVITALIQNFTDTIIFGTLPFLTTVLIVVSTIRASREPLFWRNKRAYCSGVFDLMHEGHMELFKNMSAHGDVIVGVLDDETVESYKRKPIMTHAERCDAVKSAKYVDEIIPHGPLYTTSEFMREHNIDVVGIGEEYLKPPYQYYEDCVAEGKYVKMPRYTGISTSDLIKRIKKRDDL</sequence>
<keyword evidence="12" id="KW-1133">Transmembrane helix</keyword>
<feature type="domain" description="Cytidyltransferase-like" evidence="13">
    <location>
        <begin position="291"/>
        <end position="413"/>
    </location>
</feature>
<dbReference type="Pfam" id="PF01467">
    <property type="entry name" value="CTP_transf_like"/>
    <property type="match status" value="1"/>
</dbReference>
<dbReference type="Proteomes" id="UP000594342">
    <property type="component" value="Unassembled WGS sequence"/>
</dbReference>
<evidence type="ECO:0000256" key="11">
    <source>
        <dbReference type="ARBA" id="ARBA00031473"/>
    </source>
</evidence>
<evidence type="ECO:0000259" key="13">
    <source>
        <dbReference type="Pfam" id="PF01467"/>
    </source>
</evidence>
<evidence type="ECO:0000256" key="8">
    <source>
        <dbReference type="ARBA" id="ARBA00023264"/>
    </source>
</evidence>
<feature type="transmembrane region" description="Helical" evidence="12">
    <location>
        <begin position="113"/>
        <end position="131"/>
    </location>
</feature>
<dbReference type="InterPro" id="IPR004821">
    <property type="entry name" value="Cyt_trans-like"/>
</dbReference>
<evidence type="ECO:0000256" key="1">
    <source>
        <dbReference type="ARBA" id="ARBA00005189"/>
    </source>
</evidence>
<evidence type="ECO:0000256" key="7">
    <source>
        <dbReference type="ARBA" id="ARBA00023209"/>
    </source>
</evidence>
<dbReference type="GO" id="GO:0006646">
    <property type="term" value="P:phosphatidylethanolamine biosynthetic process"/>
    <property type="evidence" value="ECO:0007669"/>
    <property type="project" value="UniProtKB-UniPathway"/>
</dbReference>
<proteinExistence type="inferred from homology"/>
<keyword evidence="6" id="KW-0443">Lipid metabolism</keyword>
<dbReference type="Gene3D" id="3.40.50.620">
    <property type="entry name" value="HUPs"/>
    <property type="match status" value="1"/>
</dbReference>
<accession>A0A5K0U9B1</accession>
<comment type="pathway">
    <text evidence="9">Phospholipid metabolism; phosphatidylethanolamine biosynthesis; phosphatidylethanolamine from ethanolamine: step 2/3.</text>
</comment>
<evidence type="ECO:0000256" key="2">
    <source>
        <dbReference type="ARBA" id="ARBA00010101"/>
    </source>
</evidence>
<dbReference type="UniPathway" id="UPA00558">
    <property type="reaction ID" value="UER00742"/>
</dbReference>
<evidence type="ECO:0000256" key="5">
    <source>
        <dbReference type="ARBA" id="ARBA00022695"/>
    </source>
</evidence>
<dbReference type="PANTHER" id="PTHR45780">
    <property type="entry name" value="ETHANOLAMINE-PHOSPHATE CYTIDYLYLTRANSFERASE"/>
    <property type="match status" value="1"/>
</dbReference>
<dbReference type="EC" id="2.7.7.14" evidence="10"/>
<evidence type="ECO:0000256" key="12">
    <source>
        <dbReference type="SAM" id="Phobius"/>
    </source>
</evidence>
<keyword evidence="4 14" id="KW-0808">Transferase</keyword>
<gene>
    <name evidence="14" type="ORF">YASMINEVIRUS_1010</name>
</gene>
<keyword evidence="8" id="KW-1208">Phospholipid metabolism</keyword>
<dbReference type="NCBIfam" id="TIGR00125">
    <property type="entry name" value="cyt_tran_rel"/>
    <property type="match status" value="1"/>
</dbReference>
<feature type="transmembrane region" description="Helical" evidence="12">
    <location>
        <begin position="160"/>
        <end position="180"/>
    </location>
</feature>
<evidence type="ECO:0000256" key="3">
    <source>
        <dbReference type="ARBA" id="ARBA00022516"/>
    </source>
</evidence>
<dbReference type="InterPro" id="IPR014729">
    <property type="entry name" value="Rossmann-like_a/b/a_fold"/>
</dbReference>
<comment type="pathway">
    <text evidence="1">Lipid metabolism.</text>
</comment>
<feature type="transmembrane region" description="Helical" evidence="12">
    <location>
        <begin position="212"/>
        <end position="228"/>
    </location>
</feature>
<feature type="transmembrane region" description="Helical" evidence="12">
    <location>
        <begin position="235"/>
        <end position="251"/>
    </location>
</feature>
<comment type="caution">
    <text evidence="14">The sequence shown here is derived from an EMBL/GenBank/DDBJ whole genome shotgun (WGS) entry which is preliminary data.</text>
</comment>
<dbReference type="InterPro" id="IPR044608">
    <property type="entry name" value="Ect1/PCYT2"/>
</dbReference>
<keyword evidence="12" id="KW-0472">Membrane</keyword>
<keyword evidence="12" id="KW-0812">Transmembrane</keyword>
<evidence type="ECO:0000313" key="14">
    <source>
        <dbReference type="EMBL" id="VBB18547.1"/>
    </source>
</evidence>
<evidence type="ECO:0000313" key="15">
    <source>
        <dbReference type="Proteomes" id="UP000594342"/>
    </source>
</evidence>
<name>A0A5K0U9B1_9VIRU</name>
<dbReference type="SUPFAM" id="SSF52374">
    <property type="entry name" value="Nucleotidylyl transferase"/>
    <property type="match status" value="1"/>
</dbReference>
<keyword evidence="5 14" id="KW-0548">Nucleotidyltransferase</keyword>
<evidence type="ECO:0000256" key="10">
    <source>
        <dbReference type="ARBA" id="ARBA00024221"/>
    </source>
</evidence>
<evidence type="ECO:0000256" key="9">
    <source>
        <dbReference type="ARBA" id="ARBA00024191"/>
    </source>
</evidence>
<protein>
    <recommendedName>
        <fullName evidence="10">ethanolamine-phosphate cytidylyltransferase</fullName>
        <ecNumber evidence="10">2.7.7.14</ecNumber>
    </recommendedName>
    <alternativeName>
        <fullName evidence="11">CTP:phosphoethanolamine cytidylyltransferase</fullName>
    </alternativeName>
</protein>
<keyword evidence="3" id="KW-0444">Lipid biosynthesis</keyword>
<reference evidence="14 15" key="1">
    <citation type="submission" date="2018-10" db="EMBL/GenBank/DDBJ databases">
        <authorList>
            <consortium name="IHU Genomes"/>
        </authorList>
    </citation>
    <scope>NUCLEOTIDE SEQUENCE [LARGE SCALE GENOMIC DNA]</scope>
    <source>
        <strain evidence="14 15">A1</strain>
    </source>
</reference>
<feature type="transmembrane region" description="Helical" evidence="12">
    <location>
        <begin position="90"/>
        <end position="107"/>
    </location>
</feature>
<evidence type="ECO:0000256" key="6">
    <source>
        <dbReference type="ARBA" id="ARBA00023098"/>
    </source>
</evidence>
<keyword evidence="7" id="KW-0594">Phospholipid biosynthesis</keyword>
<organism evidence="14 15">
    <name type="scientific">Yasminevirus sp. GU-2018</name>
    <dbReference type="NCBI Taxonomy" id="2420051"/>
    <lineage>
        <taxon>Viruses</taxon>
        <taxon>Varidnaviria</taxon>
        <taxon>Bamfordvirae</taxon>
        <taxon>Nucleocytoviricota</taxon>
        <taxon>Megaviricetes</taxon>
        <taxon>Imitervirales</taxon>
        <taxon>Mimiviridae</taxon>
        <taxon>Klosneuvirinae</taxon>
        <taxon>Yasminevirus</taxon>
        <taxon>Yasminevirus saudimassiliense</taxon>
    </lineage>
</organism>
<dbReference type="PANTHER" id="PTHR45780:SF2">
    <property type="entry name" value="ETHANOLAMINE-PHOSPHATE CYTIDYLYLTRANSFERASE"/>
    <property type="match status" value="1"/>
</dbReference>
<comment type="similarity">
    <text evidence="2">Belongs to the cytidylyltransferase family.</text>
</comment>
<feature type="transmembrane region" description="Helical" evidence="12">
    <location>
        <begin position="48"/>
        <end position="69"/>
    </location>
</feature>
<dbReference type="GO" id="GO:0004306">
    <property type="term" value="F:ethanolamine-phosphate cytidylyltransferase activity"/>
    <property type="evidence" value="ECO:0007669"/>
    <property type="project" value="UniProtKB-EC"/>
</dbReference>
<dbReference type="EMBL" id="UPSH01000001">
    <property type="protein sequence ID" value="VBB18547.1"/>
    <property type="molecule type" value="Genomic_DNA"/>
</dbReference>
<feature type="transmembrane region" description="Helical" evidence="12">
    <location>
        <begin position="21"/>
        <end position="42"/>
    </location>
</feature>
<feature type="transmembrane region" description="Helical" evidence="12">
    <location>
        <begin position="257"/>
        <end position="278"/>
    </location>
</feature>